<gene>
    <name evidence="2" type="ORF">BHM03_00000314</name>
</gene>
<name>A0A445M8D7_ENSVE</name>
<dbReference type="EMBL" id="KV875442">
    <property type="protein sequence ID" value="RZR70497.1"/>
    <property type="molecule type" value="Genomic_DNA"/>
</dbReference>
<feature type="region of interest" description="Disordered" evidence="1">
    <location>
        <begin position="1"/>
        <end position="48"/>
    </location>
</feature>
<proteinExistence type="predicted"/>
<dbReference type="AlphaFoldDB" id="A0A445M8D7"/>
<feature type="compositionally biased region" description="Basic and acidic residues" evidence="1">
    <location>
        <begin position="19"/>
        <end position="28"/>
    </location>
</feature>
<dbReference type="Proteomes" id="UP000290560">
    <property type="component" value="Unassembled WGS sequence"/>
</dbReference>
<protein>
    <submittedName>
        <fullName evidence="2">Uncharacterized protein</fullName>
    </submittedName>
</protein>
<sequence>MISDGSPASVRMGPVAMARDGDRRERTAWVRRPPGEGRFPTSGTAHDGGSLGSCFNLFPCHGQTTKRKKTPSHWSIELPANPPTSGKGLLH</sequence>
<evidence type="ECO:0000256" key="1">
    <source>
        <dbReference type="SAM" id="MobiDB-lite"/>
    </source>
</evidence>
<reference evidence="2" key="1">
    <citation type="journal article" date="2018" name="Data Brief">
        <title>Genome sequence data from 17 accessions of Ensete ventricosum, a staple food crop for millions in Ethiopia.</title>
        <authorList>
            <person name="Yemataw Z."/>
            <person name="Muzemil S."/>
            <person name="Ambachew D."/>
            <person name="Tripathi L."/>
            <person name="Tesfaye K."/>
            <person name="Chala A."/>
            <person name="Farbos A."/>
            <person name="O'Neill P."/>
            <person name="Moore K."/>
            <person name="Grant M."/>
            <person name="Studholme D.J."/>
        </authorList>
    </citation>
    <scope>NUCLEOTIDE SEQUENCE [LARGE SCALE GENOMIC DNA]</scope>
    <source>
        <tissue evidence="2">Leaf</tissue>
    </source>
</reference>
<feature type="region of interest" description="Disordered" evidence="1">
    <location>
        <begin position="62"/>
        <end position="91"/>
    </location>
</feature>
<organism evidence="2">
    <name type="scientific">Ensete ventricosum</name>
    <name type="common">Abyssinian banana</name>
    <name type="synonym">Musa ensete</name>
    <dbReference type="NCBI Taxonomy" id="4639"/>
    <lineage>
        <taxon>Eukaryota</taxon>
        <taxon>Viridiplantae</taxon>
        <taxon>Streptophyta</taxon>
        <taxon>Embryophyta</taxon>
        <taxon>Tracheophyta</taxon>
        <taxon>Spermatophyta</taxon>
        <taxon>Magnoliopsida</taxon>
        <taxon>Liliopsida</taxon>
        <taxon>Zingiberales</taxon>
        <taxon>Musaceae</taxon>
        <taxon>Ensete</taxon>
    </lineage>
</organism>
<evidence type="ECO:0000313" key="2">
    <source>
        <dbReference type="EMBL" id="RZR70497.1"/>
    </source>
</evidence>
<accession>A0A445M8D7</accession>